<evidence type="ECO:0000259" key="6">
    <source>
        <dbReference type="Pfam" id="PF08281"/>
    </source>
</evidence>
<evidence type="ECO:0000313" key="8">
    <source>
        <dbReference type="Proteomes" id="UP000194873"/>
    </source>
</evidence>
<evidence type="ECO:0000256" key="3">
    <source>
        <dbReference type="ARBA" id="ARBA00023082"/>
    </source>
</evidence>
<keyword evidence="3" id="KW-0731">Sigma factor</keyword>
<evidence type="ECO:0000259" key="5">
    <source>
        <dbReference type="Pfam" id="PF04542"/>
    </source>
</evidence>
<sequence>MCEERETIFLSTLNPHLGLVYRVCRLYCRDADDRQDLQQEILYQLWKAYPSFQGTARFSTWLYRVALNTALTYERQRRRRPAAEPLNDWVLELAAPLSAPETEQVQVLYAAIEQLSAVDKAVVLLYLEEQTYAQIAEVTGLTVNHVSVRLVRIKKKLEHALKRALADLPA</sequence>
<dbReference type="Proteomes" id="UP000194873">
    <property type="component" value="Unassembled WGS sequence"/>
</dbReference>
<comment type="caution">
    <text evidence="7">The sequence shown here is derived from an EMBL/GenBank/DDBJ whole genome shotgun (WGS) entry which is preliminary data.</text>
</comment>
<comment type="similarity">
    <text evidence="1">Belongs to the sigma-70 factor family. ECF subfamily.</text>
</comment>
<dbReference type="InterPro" id="IPR013249">
    <property type="entry name" value="RNA_pol_sigma70_r4_t2"/>
</dbReference>
<dbReference type="Gene3D" id="1.10.10.10">
    <property type="entry name" value="Winged helix-like DNA-binding domain superfamily/Winged helix DNA-binding domain"/>
    <property type="match status" value="1"/>
</dbReference>
<evidence type="ECO:0000313" key="7">
    <source>
        <dbReference type="EMBL" id="OUJ71021.1"/>
    </source>
</evidence>
<dbReference type="Pfam" id="PF04542">
    <property type="entry name" value="Sigma70_r2"/>
    <property type="match status" value="1"/>
</dbReference>
<dbReference type="SUPFAM" id="SSF88946">
    <property type="entry name" value="Sigma2 domain of RNA polymerase sigma factors"/>
    <property type="match status" value="1"/>
</dbReference>
<dbReference type="GO" id="GO:0016987">
    <property type="term" value="F:sigma factor activity"/>
    <property type="evidence" value="ECO:0007669"/>
    <property type="project" value="UniProtKB-KW"/>
</dbReference>
<dbReference type="PANTHER" id="PTHR43133:SF45">
    <property type="entry name" value="RNA POLYMERASE ECF-TYPE SIGMA FACTOR"/>
    <property type="match status" value="1"/>
</dbReference>
<protein>
    <submittedName>
        <fullName evidence="7">RNA polymerase subunit sigma-24</fullName>
    </submittedName>
</protein>
<reference evidence="7 8" key="1">
    <citation type="submission" date="2017-01" db="EMBL/GenBank/DDBJ databases">
        <title>A new Hymenobacter.</title>
        <authorList>
            <person name="Liang Y."/>
            <person name="Feng F."/>
        </authorList>
    </citation>
    <scope>NUCLEOTIDE SEQUENCE [LARGE SCALE GENOMIC DNA]</scope>
    <source>
        <strain evidence="7">MIMBbqt21</strain>
    </source>
</reference>
<feature type="domain" description="RNA polymerase sigma factor 70 region 4 type 2" evidence="6">
    <location>
        <begin position="108"/>
        <end position="157"/>
    </location>
</feature>
<dbReference type="NCBIfam" id="TIGR02937">
    <property type="entry name" value="sigma70-ECF"/>
    <property type="match status" value="1"/>
</dbReference>
<dbReference type="PANTHER" id="PTHR43133">
    <property type="entry name" value="RNA POLYMERASE ECF-TYPE SIGMA FACTO"/>
    <property type="match status" value="1"/>
</dbReference>
<evidence type="ECO:0000256" key="4">
    <source>
        <dbReference type="ARBA" id="ARBA00023163"/>
    </source>
</evidence>
<dbReference type="InterPro" id="IPR013325">
    <property type="entry name" value="RNA_pol_sigma_r2"/>
</dbReference>
<dbReference type="AlphaFoldDB" id="A0A243W9X3"/>
<feature type="domain" description="RNA polymerase sigma-70 region 2" evidence="5">
    <location>
        <begin position="15"/>
        <end position="80"/>
    </location>
</feature>
<proteinExistence type="inferred from homology"/>
<dbReference type="SUPFAM" id="SSF88659">
    <property type="entry name" value="Sigma3 and sigma4 domains of RNA polymerase sigma factors"/>
    <property type="match status" value="1"/>
</dbReference>
<dbReference type="RefSeq" id="WP_086596451.1">
    <property type="nucleotide sequence ID" value="NZ_MTSE01000019.1"/>
</dbReference>
<evidence type="ECO:0000256" key="1">
    <source>
        <dbReference type="ARBA" id="ARBA00010641"/>
    </source>
</evidence>
<name>A0A243W9X3_9BACT</name>
<evidence type="ECO:0000256" key="2">
    <source>
        <dbReference type="ARBA" id="ARBA00023015"/>
    </source>
</evidence>
<organism evidence="7 8">
    <name type="scientific">Hymenobacter crusticola</name>
    <dbReference type="NCBI Taxonomy" id="1770526"/>
    <lineage>
        <taxon>Bacteria</taxon>
        <taxon>Pseudomonadati</taxon>
        <taxon>Bacteroidota</taxon>
        <taxon>Cytophagia</taxon>
        <taxon>Cytophagales</taxon>
        <taxon>Hymenobacteraceae</taxon>
        <taxon>Hymenobacter</taxon>
    </lineage>
</organism>
<dbReference type="OrthoDB" id="9780326at2"/>
<dbReference type="Gene3D" id="1.10.1740.10">
    <property type="match status" value="1"/>
</dbReference>
<dbReference type="GO" id="GO:0006352">
    <property type="term" value="P:DNA-templated transcription initiation"/>
    <property type="evidence" value="ECO:0007669"/>
    <property type="project" value="InterPro"/>
</dbReference>
<dbReference type="GO" id="GO:0003677">
    <property type="term" value="F:DNA binding"/>
    <property type="evidence" value="ECO:0007669"/>
    <property type="project" value="InterPro"/>
</dbReference>
<keyword evidence="8" id="KW-1185">Reference proteome</keyword>
<gene>
    <name evidence="7" type="ORF">BXP70_22925</name>
</gene>
<dbReference type="InterPro" id="IPR039425">
    <property type="entry name" value="RNA_pol_sigma-70-like"/>
</dbReference>
<dbReference type="Pfam" id="PF08281">
    <property type="entry name" value="Sigma70_r4_2"/>
    <property type="match status" value="1"/>
</dbReference>
<accession>A0A243W9X3</accession>
<dbReference type="InterPro" id="IPR014284">
    <property type="entry name" value="RNA_pol_sigma-70_dom"/>
</dbReference>
<dbReference type="EMBL" id="MTSE01000019">
    <property type="protein sequence ID" value="OUJ71021.1"/>
    <property type="molecule type" value="Genomic_DNA"/>
</dbReference>
<keyword evidence="4" id="KW-0804">Transcription</keyword>
<dbReference type="InterPro" id="IPR036388">
    <property type="entry name" value="WH-like_DNA-bd_sf"/>
</dbReference>
<keyword evidence="2" id="KW-0805">Transcription regulation</keyword>
<dbReference type="InterPro" id="IPR013324">
    <property type="entry name" value="RNA_pol_sigma_r3/r4-like"/>
</dbReference>
<dbReference type="InterPro" id="IPR007627">
    <property type="entry name" value="RNA_pol_sigma70_r2"/>
</dbReference>